<dbReference type="AlphaFoldDB" id="A0A9X2A2Q4"/>
<protein>
    <submittedName>
        <fullName evidence="4">Phosphate/phosphite/phosphonate ABC transporter substrate-binding protein</fullName>
    </submittedName>
</protein>
<sequence length="314" mass="34411">MKKFLLLLLVSVFSISLLVACGGGNASQSSSDEQAGNDEWPDKFVYGLLPGEDPTAMSNRWDPMREYLEERLGIEVEFFQGTDYTAMIEAMRAGHVHGAHFGPFAYVLANERADIEAFSMGVKSIEEATYNSIIVTLEDSGIETVEDLEGKDFAWVDPTSASGHMFPKAMLIEELGMSSSEVDSWFGNVLFAGGHDAALLSVLNGDVDAAGVADFIIGNLKDTHGDHPNYNNIKIIATTDDIPRGPDAYLSSLPEDLKEEIREAFYDMVDQPELSEFLEAANFQGGWIPATDEDFDIMRRTAEALGMSPDDLLN</sequence>
<evidence type="ECO:0000313" key="4">
    <source>
        <dbReference type="EMBL" id="MCL7746855.1"/>
    </source>
</evidence>
<dbReference type="NCBIfam" id="TIGR01098">
    <property type="entry name" value="3A0109s03R"/>
    <property type="match status" value="1"/>
</dbReference>
<dbReference type="Proteomes" id="UP001139150">
    <property type="component" value="Unassembled WGS sequence"/>
</dbReference>
<dbReference type="PANTHER" id="PTHR35841">
    <property type="entry name" value="PHOSPHONATES-BINDING PERIPLASMIC PROTEIN"/>
    <property type="match status" value="1"/>
</dbReference>
<keyword evidence="2 3" id="KW-0732">Signal</keyword>
<organism evidence="4 5">
    <name type="scientific">Halalkalibacter alkaliphilus</name>
    <dbReference type="NCBI Taxonomy" id="2917993"/>
    <lineage>
        <taxon>Bacteria</taxon>
        <taxon>Bacillati</taxon>
        <taxon>Bacillota</taxon>
        <taxon>Bacilli</taxon>
        <taxon>Bacillales</taxon>
        <taxon>Bacillaceae</taxon>
        <taxon>Halalkalibacter</taxon>
    </lineage>
</organism>
<dbReference type="SUPFAM" id="SSF53850">
    <property type="entry name" value="Periplasmic binding protein-like II"/>
    <property type="match status" value="1"/>
</dbReference>
<dbReference type="CDD" id="cd01071">
    <property type="entry name" value="PBP2_PhnD_like"/>
    <property type="match status" value="1"/>
</dbReference>
<comment type="similarity">
    <text evidence="1">Belongs to the phosphate/phosphite/phosphonate binding protein family.</text>
</comment>
<keyword evidence="5" id="KW-1185">Reference proteome</keyword>
<evidence type="ECO:0000256" key="3">
    <source>
        <dbReference type="SAM" id="SignalP"/>
    </source>
</evidence>
<dbReference type="InterPro" id="IPR005770">
    <property type="entry name" value="PhnD"/>
</dbReference>
<evidence type="ECO:0000256" key="1">
    <source>
        <dbReference type="ARBA" id="ARBA00007162"/>
    </source>
</evidence>
<evidence type="ECO:0000313" key="5">
    <source>
        <dbReference type="Proteomes" id="UP001139150"/>
    </source>
</evidence>
<dbReference type="EMBL" id="JAKRYL010000005">
    <property type="protein sequence ID" value="MCL7746855.1"/>
    <property type="molecule type" value="Genomic_DNA"/>
</dbReference>
<dbReference type="PANTHER" id="PTHR35841:SF1">
    <property type="entry name" value="PHOSPHONATES-BINDING PERIPLASMIC PROTEIN"/>
    <property type="match status" value="1"/>
</dbReference>
<dbReference type="Pfam" id="PF12974">
    <property type="entry name" value="Phosphonate-bd"/>
    <property type="match status" value="1"/>
</dbReference>
<gene>
    <name evidence="4" type="ORF">MF646_06935</name>
</gene>
<dbReference type="GO" id="GO:0055085">
    <property type="term" value="P:transmembrane transport"/>
    <property type="evidence" value="ECO:0007669"/>
    <property type="project" value="InterPro"/>
</dbReference>
<evidence type="ECO:0000256" key="2">
    <source>
        <dbReference type="ARBA" id="ARBA00022729"/>
    </source>
</evidence>
<reference evidence="4" key="1">
    <citation type="submission" date="2022-02" db="EMBL/GenBank/DDBJ databases">
        <title>Halalkalibacter sp. nov. isolated from Lonar Lake, India.</title>
        <authorList>
            <person name="Joshi A."/>
            <person name="Thite S."/>
            <person name="Lodha T."/>
        </authorList>
    </citation>
    <scope>NUCLEOTIDE SEQUENCE</scope>
    <source>
        <strain evidence="4">MEB205</strain>
    </source>
</reference>
<name>A0A9X2A2Q4_9BACI</name>
<comment type="caution">
    <text evidence="4">The sequence shown here is derived from an EMBL/GenBank/DDBJ whole genome shotgun (WGS) entry which is preliminary data.</text>
</comment>
<dbReference type="GO" id="GO:0043190">
    <property type="term" value="C:ATP-binding cassette (ABC) transporter complex"/>
    <property type="evidence" value="ECO:0007669"/>
    <property type="project" value="InterPro"/>
</dbReference>
<dbReference type="PROSITE" id="PS51257">
    <property type="entry name" value="PROKAR_LIPOPROTEIN"/>
    <property type="match status" value="1"/>
</dbReference>
<feature type="signal peptide" evidence="3">
    <location>
        <begin position="1"/>
        <end position="20"/>
    </location>
</feature>
<dbReference type="RefSeq" id="WP_250095763.1">
    <property type="nucleotide sequence ID" value="NZ_JAKRYL010000005.1"/>
</dbReference>
<feature type="chain" id="PRO_5040940056" evidence="3">
    <location>
        <begin position="21"/>
        <end position="314"/>
    </location>
</feature>
<proteinExistence type="inferred from homology"/>
<dbReference type="Gene3D" id="3.40.190.10">
    <property type="entry name" value="Periplasmic binding protein-like II"/>
    <property type="match status" value="2"/>
</dbReference>
<accession>A0A9X2A2Q4</accession>